<reference evidence="2" key="1">
    <citation type="journal article" date="2020" name="Cell">
        <title>Large-Scale Comparative Analyses of Tick Genomes Elucidate Their Genetic Diversity and Vector Capacities.</title>
        <authorList>
            <consortium name="Tick Genome and Microbiome Consortium (TIGMIC)"/>
            <person name="Jia N."/>
            <person name="Wang J."/>
            <person name="Shi W."/>
            <person name="Du L."/>
            <person name="Sun Y."/>
            <person name="Zhan W."/>
            <person name="Jiang J.F."/>
            <person name="Wang Q."/>
            <person name="Zhang B."/>
            <person name="Ji P."/>
            <person name="Bell-Sakyi L."/>
            <person name="Cui X.M."/>
            <person name="Yuan T.T."/>
            <person name="Jiang B.G."/>
            <person name="Yang W.F."/>
            <person name="Lam T.T."/>
            <person name="Chang Q.C."/>
            <person name="Ding S.J."/>
            <person name="Wang X.J."/>
            <person name="Zhu J.G."/>
            <person name="Ruan X.D."/>
            <person name="Zhao L."/>
            <person name="Wei J.T."/>
            <person name="Ye R.Z."/>
            <person name="Que T.C."/>
            <person name="Du C.H."/>
            <person name="Zhou Y.H."/>
            <person name="Cheng J.X."/>
            <person name="Dai P.F."/>
            <person name="Guo W.B."/>
            <person name="Han X.H."/>
            <person name="Huang E.J."/>
            <person name="Li L.F."/>
            <person name="Wei W."/>
            <person name="Gao Y.C."/>
            <person name="Liu J.Z."/>
            <person name="Shao H.Z."/>
            <person name="Wang X."/>
            <person name="Wang C.C."/>
            <person name="Yang T.C."/>
            <person name="Huo Q.B."/>
            <person name="Li W."/>
            <person name="Chen H.Y."/>
            <person name="Chen S.E."/>
            <person name="Zhou L.G."/>
            <person name="Ni X.B."/>
            <person name="Tian J.H."/>
            <person name="Sheng Y."/>
            <person name="Liu T."/>
            <person name="Pan Y.S."/>
            <person name="Xia L.Y."/>
            <person name="Li J."/>
            <person name="Zhao F."/>
            <person name="Cao W.C."/>
        </authorList>
    </citation>
    <scope>NUCLEOTIDE SEQUENCE</scope>
    <source>
        <strain evidence="2">Rsan-2018</strain>
    </source>
</reference>
<feature type="region of interest" description="Disordered" evidence="1">
    <location>
        <begin position="303"/>
        <end position="435"/>
    </location>
</feature>
<feature type="compositionally biased region" description="Polar residues" evidence="1">
    <location>
        <begin position="409"/>
        <end position="420"/>
    </location>
</feature>
<feature type="compositionally biased region" description="Polar residues" evidence="1">
    <location>
        <begin position="313"/>
        <end position="323"/>
    </location>
</feature>
<evidence type="ECO:0000313" key="2">
    <source>
        <dbReference type="EMBL" id="KAH7972720.1"/>
    </source>
</evidence>
<feature type="compositionally biased region" description="Basic residues" evidence="1">
    <location>
        <begin position="40"/>
        <end position="52"/>
    </location>
</feature>
<proteinExistence type="predicted"/>
<gene>
    <name evidence="2" type="ORF">HPB52_016084</name>
</gene>
<feature type="compositionally biased region" description="Low complexity" evidence="1">
    <location>
        <begin position="1"/>
        <end position="15"/>
    </location>
</feature>
<protein>
    <submittedName>
        <fullName evidence="2">Uncharacterized protein</fullName>
    </submittedName>
</protein>
<feature type="compositionally biased region" description="Polar residues" evidence="1">
    <location>
        <begin position="346"/>
        <end position="356"/>
    </location>
</feature>
<keyword evidence="3" id="KW-1185">Reference proteome</keyword>
<organism evidence="2 3">
    <name type="scientific">Rhipicephalus sanguineus</name>
    <name type="common">Brown dog tick</name>
    <name type="synonym">Ixodes sanguineus</name>
    <dbReference type="NCBI Taxonomy" id="34632"/>
    <lineage>
        <taxon>Eukaryota</taxon>
        <taxon>Metazoa</taxon>
        <taxon>Ecdysozoa</taxon>
        <taxon>Arthropoda</taxon>
        <taxon>Chelicerata</taxon>
        <taxon>Arachnida</taxon>
        <taxon>Acari</taxon>
        <taxon>Parasitiformes</taxon>
        <taxon>Ixodida</taxon>
        <taxon>Ixodoidea</taxon>
        <taxon>Ixodidae</taxon>
        <taxon>Rhipicephalinae</taxon>
        <taxon>Rhipicephalus</taxon>
        <taxon>Rhipicephalus</taxon>
    </lineage>
</organism>
<dbReference type="Proteomes" id="UP000821837">
    <property type="component" value="Chromosome 11"/>
</dbReference>
<dbReference type="AlphaFoldDB" id="A0A9D4T5Y5"/>
<evidence type="ECO:0000256" key="1">
    <source>
        <dbReference type="SAM" id="MobiDB-lite"/>
    </source>
</evidence>
<comment type="caution">
    <text evidence="2">The sequence shown here is derived from an EMBL/GenBank/DDBJ whole genome shotgun (WGS) entry which is preliminary data.</text>
</comment>
<dbReference type="EMBL" id="JABSTV010001247">
    <property type="protein sequence ID" value="KAH7972720.1"/>
    <property type="molecule type" value="Genomic_DNA"/>
</dbReference>
<name>A0A9D4T5Y5_RHISA</name>
<evidence type="ECO:0000313" key="3">
    <source>
        <dbReference type="Proteomes" id="UP000821837"/>
    </source>
</evidence>
<sequence>MDLTGPGTSTGCSTSQAEVSGHALPSIDTDADGKTALTLRQRKKQASKRRRANAPAKHDAETNTDIKNTASLKRRKTPKLPPLPKDDFKIVMRPHSGLPLRNIITPAVATAIIESCNHQFSGEHFLLRIKPGSNIAIFSTPHQEVAMKARGIRLLTINGNAHAVKAYAATGEDALRGVVHGIPQHTPSETLLRNMRVRTQGVELLQARMIGDTQSANLTFSGPVLPKTVYYYGGELLCHPFRATIQVCKICRDKGHRADVCPNPARRICNVCGLENPSEGHPCEPNCASCGEAHLTGDKSCTKRLKQPRQPRAPQTSRSQATRQFRWFSSEGEEEDYRAGRGARSESVSTDKSGSKSAHRAATTTATSTQKQEARSRTAVRKVPAEKPKSQQGSKTDSQNAPAEVSWSGGASSTTKLVTQSEEHQRAISEARQLKASLDSKTREVETLKRQVAMLMAQVKTLKPTTPTPLPKQQPPALATQLTQSAQVLPQRPPTQTQPAPQEATTQGTLMQVEHMFTLQQGQIQQQFQQMQEQLQAQMQQMFAEFRELKRYVDDSIHKLQRPRKRRHNVASDKMSAETMLYTDTDDTAASETQHHG</sequence>
<accession>A0A9D4T5Y5</accession>
<feature type="compositionally biased region" description="Polar residues" evidence="1">
    <location>
        <begin position="390"/>
        <end position="401"/>
    </location>
</feature>
<reference evidence="2" key="2">
    <citation type="submission" date="2021-09" db="EMBL/GenBank/DDBJ databases">
        <authorList>
            <person name="Jia N."/>
            <person name="Wang J."/>
            <person name="Shi W."/>
            <person name="Du L."/>
            <person name="Sun Y."/>
            <person name="Zhan W."/>
            <person name="Jiang J."/>
            <person name="Wang Q."/>
            <person name="Zhang B."/>
            <person name="Ji P."/>
            <person name="Sakyi L.B."/>
            <person name="Cui X."/>
            <person name="Yuan T."/>
            <person name="Jiang B."/>
            <person name="Yang W."/>
            <person name="Lam T.T.-Y."/>
            <person name="Chang Q."/>
            <person name="Ding S."/>
            <person name="Wang X."/>
            <person name="Zhu J."/>
            <person name="Ruan X."/>
            <person name="Zhao L."/>
            <person name="Wei J."/>
            <person name="Que T."/>
            <person name="Du C."/>
            <person name="Cheng J."/>
            <person name="Dai P."/>
            <person name="Han X."/>
            <person name="Huang E."/>
            <person name="Gao Y."/>
            <person name="Liu J."/>
            <person name="Shao H."/>
            <person name="Ye R."/>
            <person name="Li L."/>
            <person name="Wei W."/>
            <person name="Wang X."/>
            <person name="Wang C."/>
            <person name="Huo Q."/>
            <person name="Li W."/>
            <person name="Guo W."/>
            <person name="Chen H."/>
            <person name="Chen S."/>
            <person name="Zhou L."/>
            <person name="Zhou L."/>
            <person name="Ni X."/>
            <person name="Tian J."/>
            <person name="Zhou Y."/>
            <person name="Sheng Y."/>
            <person name="Liu T."/>
            <person name="Pan Y."/>
            <person name="Xia L."/>
            <person name="Li J."/>
            <person name="Zhao F."/>
            <person name="Cao W."/>
        </authorList>
    </citation>
    <scope>NUCLEOTIDE SEQUENCE</scope>
    <source>
        <strain evidence="2">Rsan-2018</strain>
        <tissue evidence="2">Larvae</tissue>
    </source>
</reference>
<feature type="compositionally biased region" description="Basic and acidic residues" evidence="1">
    <location>
        <begin position="421"/>
        <end position="435"/>
    </location>
</feature>
<feature type="region of interest" description="Disordered" evidence="1">
    <location>
        <begin position="1"/>
        <end position="85"/>
    </location>
</feature>